<dbReference type="Gene3D" id="3.40.720.10">
    <property type="entry name" value="Alkaline Phosphatase, subunit A"/>
    <property type="match status" value="1"/>
</dbReference>
<name>A0A5C6CUD0_9BACT</name>
<evidence type="ECO:0000313" key="4">
    <source>
        <dbReference type="Proteomes" id="UP000319143"/>
    </source>
</evidence>
<dbReference type="RefSeq" id="WP_146531573.1">
    <property type="nucleotide sequence ID" value="NZ_SJPV01000031.1"/>
</dbReference>
<dbReference type="AlphaFoldDB" id="A0A5C6CUD0"/>
<keyword evidence="4" id="KW-1185">Reference proteome</keyword>
<organism evidence="3 4">
    <name type="scientific">Novipirellula artificiosorum</name>
    <dbReference type="NCBI Taxonomy" id="2528016"/>
    <lineage>
        <taxon>Bacteria</taxon>
        <taxon>Pseudomonadati</taxon>
        <taxon>Planctomycetota</taxon>
        <taxon>Planctomycetia</taxon>
        <taxon>Pirellulales</taxon>
        <taxon>Pirellulaceae</taxon>
        <taxon>Novipirellula</taxon>
    </lineage>
</organism>
<reference evidence="3 4" key="1">
    <citation type="submission" date="2019-02" db="EMBL/GenBank/DDBJ databases">
        <title>Deep-cultivation of Planctomycetes and their phenomic and genomic characterization uncovers novel biology.</title>
        <authorList>
            <person name="Wiegand S."/>
            <person name="Jogler M."/>
            <person name="Boedeker C."/>
            <person name="Pinto D."/>
            <person name="Vollmers J."/>
            <person name="Rivas-Marin E."/>
            <person name="Kohn T."/>
            <person name="Peeters S.H."/>
            <person name="Heuer A."/>
            <person name="Rast P."/>
            <person name="Oberbeckmann S."/>
            <person name="Bunk B."/>
            <person name="Jeske O."/>
            <person name="Meyerdierks A."/>
            <person name="Storesund J.E."/>
            <person name="Kallscheuer N."/>
            <person name="Luecker S."/>
            <person name="Lage O.M."/>
            <person name="Pohl T."/>
            <person name="Merkel B.J."/>
            <person name="Hornburger P."/>
            <person name="Mueller R.-W."/>
            <person name="Bruemmer F."/>
            <person name="Labrenz M."/>
            <person name="Spormann A.M."/>
            <person name="Op Den Camp H."/>
            <person name="Overmann J."/>
            <person name="Amann R."/>
            <person name="Jetten M.S.M."/>
            <person name="Mascher T."/>
            <person name="Medema M.H."/>
            <person name="Devos D.P."/>
            <person name="Kaster A.-K."/>
            <person name="Ovreas L."/>
            <person name="Rohde M."/>
            <person name="Galperin M.Y."/>
            <person name="Jogler C."/>
        </authorList>
    </citation>
    <scope>NUCLEOTIDE SEQUENCE [LARGE SCALE GENOMIC DNA]</scope>
    <source>
        <strain evidence="3 4">Poly41</strain>
    </source>
</reference>
<dbReference type="Pfam" id="PF00884">
    <property type="entry name" value="Sulfatase"/>
    <property type="match status" value="1"/>
</dbReference>
<feature type="domain" description="Sulfatase N-terminal" evidence="2">
    <location>
        <begin position="59"/>
        <end position="125"/>
    </location>
</feature>
<evidence type="ECO:0000256" key="1">
    <source>
        <dbReference type="SAM" id="SignalP"/>
    </source>
</evidence>
<sequence precursor="true">MFHRRLLNSLLIVLICSPLVAQSPDRTSLPPVAPEFGGKIGNSYKESTPDFSPALPLNAPKGAATISEVLKQNGYSTLAFGKWHLTPYTAYTATGPFDRWPLGMGFERYYGFIGGETDQWSSLAYLPQGS</sequence>
<evidence type="ECO:0000313" key="3">
    <source>
        <dbReference type="EMBL" id="TWU28028.1"/>
    </source>
</evidence>
<dbReference type="Proteomes" id="UP000319143">
    <property type="component" value="Unassembled WGS sequence"/>
</dbReference>
<gene>
    <name evidence="3" type="ORF">Poly41_69240</name>
</gene>
<feature type="chain" id="PRO_5022738676" evidence="1">
    <location>
        <begin position="22"/>
        <end position="130"/>
    </location>
</feature>
<dbReference type="OrthoDB" id="9762324at2"/>
<feature type="signal peptide" evidence="1">
    <location>
        <begin position="1"/>
        <end position="21"/>
    </location>
</feature>
<evidence type="ECO:0000259" key="2">
    <source>
        <dbReference type="Pfam" id="PF00884"/>
    </source>
</evidence>
<dbReference type="InterPro" id="IPR000917">
    <property type="entry name" value="Sulfatase_N"/>
</dbReference>
<proteinExistence type="predicted"/>
<accession>A0A5C6CUD0</accession>
<protein>
    <submittedName>
        <fullName evidence="3">Sulfatase</fullName>
    </submittedName>
</protein>
<keyword evidence="1" id="KW-0732">Signal</keyword>
<comment type="caution">
    <text evidence="3">The sequence shown here is derived from an EMBL/GenBank/DDBJ whole genome shotgun (WGS) entry which is preliminary data.</text>
</comment>
<dbReference type="SUPFAM" id="SSF53649">
    <property type="entry name" value="Alkaline phosphatase-like"/>
    <property type="match status" value="1"/>
</dbReference>
<dbReference type="EMBL" id="SJPV01000031">
    <property type="protein sequence ID" value="TWU28028.1"/>
    <property type="molecule type" value="Genomic_DNA"/>
</dbReference>
<dbReference type="InterPro" id="IPR017850">
    <property type="entry name" value="Alkaline_phosphatase_core_sf"/>
</dbReference>